<evidence type="ECO:0000256" key="3">
    <source>
        <dbReference type="ARBA" id="ARBA00022989"/>
    </source>
</evidence>
<keyword evidence="3 5" id="KW-1133">Transmembrane helix</keyword>
<gene>
    <name evidence="6" type="ORF">HELGO_WM2019</name>
</gene>
<feature type="transmembrane region" description="Helical" evidence="5">
    <location>
        <begin position="74"/>
        <end position="92"/>
    </location>
</feature>
<dbReference type="EMBL" id="CACVAS010000170">
    <property type="protein sequence ID" value="CAA6828494.1"/>
    <property type="molecule type" value="Genomic_DNA"/>
</dbReference>
<dbReference type="GO" id="GO:0005886">
    <property type="term" value="C:plasma membrane"/>
    <property type="evidence" value="ECO:0007669"/>
    <property type="project" value="UniProtKB-SubCell"/>
</dbReference>
<dbReference type="AlphaFoldDB" id="A0A6S6UFM6"/>
<dbReference type="Pfam" id="PF01925">
    <property type="entry name" value="TauE"/>
    <property type="match status" value="1"/>
</dbReference>
<comment type="subcellular location">
    <subcellularLocation>
        <location evidence="5">Cell membrane</location>
        <topology evidence="5">Multi-pass membrane protein</topology>
    </subcellularLocation>
    <subcellularLocation>
        <location evidence="1">Membrane</location>
        <topology evidence="1">Multi-pass membrane protein</topology>
    </subcellularLocation>
</comment>
<sequence length="241" mass="26348">MMEWTLLSFLLANGILILGSILQMATGVSIGMIIVPFLAMISYTLVPVPVVFASLTLTVMMAYQGREHIDMKNVPQVSLGMLFGIFVALYFLKNIHFEYLGLLFGLLILLSVFISWKVNSFTLGKGLNYSGGFMAGLIGAMAAVGGQILALIFQNHSLASIKATLATLYTFFSIVMLVVFYIFDEVSYGQMISGFYMMPGFIIGVLVAPMFVKYFNPKYTKTVVLGMATFGALVLIGKSIV</sequence>
<organism evidence="6">
    <name type="scientific">uncultured Sulfurovum sp</name>
    <dbReference type="NCBI Taxonomy" id="269237"/>
    <lineage>
        <taxon>Bacteria</taxon>
        <taxon>Pseudomonadati</taxon>
        <taxon>Campylobacterota</taxon>
        <taxon>Epsilonproteobacteria</taxon>
        <taxon>Campylobacterales</taxon>
        <taxon>Sulfurovaceae</taxon>
        <taxon>Sulfurovum</taxon>
        <taxon>environmental samples</taxon>
    </lineage>
</organism>
<protein>
    <recommendedName>
        <fullName evidence="5">Probable membrane transporter protein</fullName>
    </recommendedName>
</protein>
<evidence type="ECO:0000313" key="6">
    <source>
        <dbReference type="EMBL" id="CAA6828494.1"/>
    </source>
</evidence>
<feature type="transmembrane region" description="Helical" evidence="5">
    <location>
        <begin position="222"/>
        <end position="240"/>
    </location>
</feature>
<evidence type="ECO:0000256" key="5">
    <source>
        <dbReference type="RuleBase" id="RU363041"/>
    </source>
</evidence>
<accession>A0A6S6UFM6</accession>
<feature type="transmembrane region" description="Helical" evidence="5">
    <location>
        <begin position="130"/>
        <end position="153"/>
    </location>
</feature>
<keyword evidence="4 5" id="KW-0472">Membrane</keyword>
<dbReference type="InterPro" id="IPR002781">
    <property type="entry name" value="TM_pro_TauE-like"/>
</dbReference>
<keyword evidence="5" id="KW-1003">Cell membrane</keyword>
<feature type="transmembrane region" description="Helical" evidence="5">
    <location>
        <begin position="195"/>
        <end position="215"/>
    </location>
</feature>
<evidence type="ECO:0000256" key="4">
    <source>
        <dbReference type="ARBA" id="ARBA00023136"/>
    </source>
</evidence>
<name>A0A6S6UFM6_9BACT</name>
<keyword evidence="2 5" id="KW-0812">Transmembrane</keyword>
<feature type="transmembrane region" description="Helical" evidence="5">
    <location>
        <begin position="37"/>
        <end position="62"/>
    </location>
</feature>
<feature type="transmembrane region" description="Helical" evidence="5">
    <location>
        <begin position="99"/>
        <end position="118"/>
    </location>
</feature>
<proteinExistence type="inferred from homology"/>
<evidence type="ECO:0000256" key="1">
    <source>
        <dbReference type="ARBA" id="ARBA00004141"/>
    </source>
</evidence>
<comment type="similarity">
    <text evidence="5">Belongs to the 4-toluene sulfonate uptake permease (TSUP) (TC 2.A.102) family.</text>
</comment>
<reference evidence="6" key="1">
    <citation type="submission" date="2020-01" db="EMBL/GenBank/DDBJ databases">
        <authorList>
            <person name="Meier V. D."/>
            <person name="Meier V D."/>
        </authorList>
    </citation>
    <scope>NUCLEOTIDE SEQUENCE</scope>
    <source>
        <strain evidence="6">HLG_WM_MAG_01</strain>
    </source>
</reference>
<evidence type="ECO:0000256" key="2">
    <source>
        <dbReference type="ARBA" id="ARBA00022692"/>
    </source>
</evidence>
<feature type="transmembrane region" description="Helical" evidence="5">
    <location>
        <begin position="165"/>
        <end position="183"/>
    </location>
</feature>